<evidence type="ECO:0000313" key="3">
    <source>
        <dbReference type="Proteomes" id="UP001606302"/>
    </source>
</evidence>
<dbReference type="InterPro" id="IPR007345">
    <property type="entry name" value="Polysacch_pyruvyl_Trfase"/>
</dbReference>
<evidence type="ECO:0000259" key="1">
    <source>
        <dbReference type="Pfam" id="PF04230"/>
    </source>
</evidence>
<dbReference type="Proteomes" id="UP001606302">
    <property type="component" value="Unassembled WGS sequence"/>
</dbReference>
<protein>
    <submittedName>
        <fullName evidence="2">Polysaccharide pyruvyl transferase family protein</fullName>
    </submittedName>
</protein>
<evidence type="ECO:0000313" key="2">
    <source>
        <dbReference type="EMBL" id="MFG6461722.1"/>
    </source>
</evidence>
<proteinExistence type="predicted"/>
<accession>A0ABW7GID5</accession>
<organism evidence="2 3">
    <name type="scientific">Pelomonas lactea</name>
    <dbReference type="NCBI Taxonomy" id="3299030"/>
    <lineage>
        <taxon>Bacteria</taxon>
        <taxon>Pseudomonadati</taxon>
        <taxon>Pseudomonadota</taxon>
        <taxon>Betaproteobacteria</taxon>
        <taxon>Burkholderiales</taxon>
        <taxon>Sphaerotilaceae</taxon>
        <taxon>Roseateles</taxon>
    </lineage>
</organism>
<comment type="caution">
    <text evidence="2">The sequence shown here is derived from an EMBL/GenBank/DDBJ whole genome shotgun (WGS) entry which is preliminary data.</text>
</comment>
<reference evidence="2 3" key="1">
    <citation type="submission" date="2024-08" db="EMBL/GenBank/DDBJ databases">
        <authorList>
            <person name="Lu H."/>
        </authorList>
    </citation>
    <scope>NUCLEOTIDE SEQUENCE [LARGE SCALE GENOMIC DNA]</scope>
    <source>
        <strain evidence="2 3">DXS20W</strain>
    </source>
</reference>
<keyword evidence="3" id="KW-1185">Reference proteome</keyword>
<dbReference type="GO" id="GO:0016740">
    <property type="term" value="F:transferase activity"/>
    <property type="evidence" value="ECO:0007669"/>
    <property type="project" value="UniProtKB-KW"/>
</dbReference>
<gene>
    <name evidence="2" type="ORF">ACG04Q_09080</name>
</gene>
<dbReference type="Pfam" id="PF04230">
    <property type="entry name" value="PS_pyruv_trans"/>
    <property type="match status" value="1"/>
</dbReference>
<dbReference type="PANTHER" id="PTHR36836">
    <property type="entry name" value="COLANIC ACID BIOSYNTHESIS PROTEIN WCAK"/>
    <property type="match status" value="1"/>
</dbReference>
<name>A0ABW7GID5_9BURK</name>
<feature type="domain" description="Polysaccharide pyruvyl transferase" evidence="1">
    <location>
        <begin position="14"/>
        <end position="343"/>
    </location>
</feature>
<dbReference type="PANTHER" id="PTHR36836:SF1">
    <property type="entry name" value="COLANIC ACID BIOSYNTHESIS PROTEIN WCAK"/>
    <property type="match status" value="1"/>
</dbReference>
<keyword evidence="2" id="KW-0808">Transferase</keyword>
<dbReference type="RefSeq" id="WP_394510587.1">
    <property type="nucleotide sequence ID" value="NZ_JBIGHX010000003.1"/>
</dbReference>
<sequence length="413" mass="45854">MKKFYLAGHNNFGNRGCEALVRSTVQMLTEKFGPSEFLVPSYDAAADGRQWRDHADQGVRFVDVPVYPFNIKLWGRAVRQSDLFKSVWKPGFSVPADYRRMVLDCDATIMIGGDVITLDYGLGPLLWHRAFAEDFFKDKQPTVLWAASVGPFAKEPIIEKDMATFLNRLDLVTIRESITLKYLQSIGVSHNLHGVCDPAFVMKPEPVDAAQLGFDLEPGFLGLNVSPLIAKFRAAGEDPAVLQREVAGFMREAHAKYGLPCVLIPHVGPLNDGIESDNCDHRYMTAVLNLAKDVPNVRILPKTLNAAQLKFVLGQARYFIGARTHATIGAISRGTPTVSIAYSTKARGLNKDLFGHEDFVLSTPDVSARTLMEKLDLMVDREDAIRTQLREVLGPTVVRSRRTVELLAERLAA</sequence>
<dbReference type="EMBL" id="JBIGHX010000003">
    <property type="protein sequence ID" value="MFG6461722.1"/>
    <property type="molecule type" value="Genomic_DNA"/>
</dbReference>